<proteinExistence type="inferred from homology"/>
<dbReference type="GO" id="GO:0071028">
    <property type="term" value="P:nuclear mRNA surveillance"/>
    <property type="evidence" value="ECO:0007669"/>
    <property type="project" value="TreeGrafter"/>
</dbReference>
<accession>A0A9N9HBD0</accession>
<evidence type="ECO:0000256" key="1">
    <source>
        <dbReference type="ARBA" id="ARBA00004123"/>
    </source>
</evidence>
<name>A0A9N9HBD0_9GLOM</name>
<evidence type="ECO:0000256" key="5">
    <source>
        <dbReference type="ARBA" id="ARBA00023242"/>
    </source>
</evidence>
<feature type="domain" description="Exoribonuclease phosphorolytic" evidence="7">
    <location>
        <begin position="134"/>
        <end position="196"/>
    </location>
</feature>
<dbReference type="PANTHER" id="PTHR11953:SF1">
    <property type="entry name" value="EXOSOME COMPLEX COMPONENT RRP46"/>
    <property type="match status" value="1"/>
</dbReference>
<keyword evidence="3" id="KW-0698">rRNA processing</keyword>
<dbReference type="GO" id="GO:0006364">
    <property type="term" value="P:rRNA processing"/>
    <property type="evidence" value="ECO:0007669"/>
    <property type="project" value="UniProtKB-KW"/>
</dbReference>
<dbReference type="AlphaFoldDB" id="A0A9N9HBD0"/>
<dbReference type="GO" id="GO:0000177">
    <property type="term" value="C:cytoplasmic exosome (RNase complex)"/>
    <property type="evidence" value="ECO:0007669"/>
    <property type="project" value="TreeGrafter"/>
</dbReference>
<dbReference type="CDD" id="cd11372">
    <property type="entry name" value="RNase_PH_RRP46"/>
    <property type="match status" value="1"/>
</dbReference>
<dbReference type="SUPFAM" id="SSF54211">
    <property type="entry name" value="Ribosomal protein S5 domain 2-like"/>
    <property type="match status" value="1"/>
</dbReference>
<evidence type="ECO:0000313" key="9">
    <source>
        <dbReference type="Proteomes" id="UP000789570"/>
    </source>
</evidence>
<feature type="domain" description="Exoribonuclease phosphorolytic" evidence="6">
    <location>
        <begin position="13"/>
        <end position="131"/>
    </location>
</feature>
<evidence type="ECO:0000256" key="2">
    <source>
        <dbReference type="ARBA" id="ARBA00006678"/>
    </source>
</evidence>
<reference evidence="8" key="1">
    <citation type="submission" date="2021-06" db="EMBL/GenBank/DDBJ databases">
        <authorList>
            <person name="Kallberg Y."/>
            <person name="Tangrot J."/>
            <person name="Rosling A."/>
        </authorList>
    </citation>
    <scope>NUCLEOTIDE SEQUENCE</scope>
    <source>
        <strain evidence="8">UK204</strain>
    </source>
</reference>
<dbReference type="EMBL" id="CAJVPQ010005699">
    <property type="protein sequence ID" value="CAG8674081.1"/>
    <property type="molecule type" value="Genomic_DNA"/>
</dbReference>
<comment type="caution">
    <text evidence="8">The sequence shown here is derived from an EMBL/GenBank/DDBJ whole genome shotgun (WGS) entry which is preliminary data.</text>
</comment>
<dbReference type="InterPro" id="IPR036345">
    <property type="entry name" value="ExoRNase_PH_dom2_sf"/>
</dbReference>
<evidence type="ECO:0000256" key="4">
    <source>
        <dbReference type="ARBA" id="ARBA00022835"/>
    </source>
</evidence>
<keyword evidence="5" id="KW-0539">Nucleus</keyword>
<dbReference type="Pfam" id="PF01138">
    <property type="entry name" value="RNase_PH"/>
    <property type="match status" value="1"/>
</dbReference>
<comment type="subcellular location">
    <subcellularLocation>
        <location evidence="1">Nucleus</location>
    </subcellularLocation>
</comment>
<keyword evidence="4" id="KW-0271">Exosome</keyword>
<dbReference type="Gene3D" id="3.30.230.70">
    <property type="entry name" value="GHMP Kinase, N-terminal domain"/>
    <property type="match status" value="1"/>
</dbReference>
<dbReference type="InterPro" id="IPR020568">
    <property type="entry name" value="Ribosomal_Su5_D2-typ_SF"/>
</dbReference>
<keyword evidence="9" id="KW-1185">Reference proteome</keyword>
<organism evidence="8 9">
    <name type="scientific">Funneliformis caledonium</name>
    <dbReference type="NCBI Taxonomy" id="1117310"/>
    <lineage>
        <taxon>Eukaryota</taxon>
        <taxon>Fungi</taxon>
        <taxon>Fungi incertae sedis</taxon>
        <taxon>Mucoromycota</taxon>
        <taxon>Glomeromycotina</taxon>
        <taxon>Glomeromycetes</taxon>
        <taxon>Glomerales</taxon>
        <taxon>Glomeraceae</taxon>
        <taxon>Funneliformis</taxon>
    </lineage>
</organism>
<dbReference type="InterPro" id="IPR050080">
    <property type="entry name" value="RNase_PH"/>
</dbReference>
<gene>
    <name evidence="8" type="ORF">FCALED_LOCUS12163</name>
</gene>
<dbReference type="InterPro" id="IPR015847">
    <property type="entry name" value="ExoRNase_PH_dom2"/>
</dbReference>
<comment type="similarity">
    <text evidence="2">Belongs to the RNase PH family.</text>
</comment>
<dbReference type="SUPFAM" id="SSF55666">
    <property type="entry name" value="Ribonuclease PH domain 2-like"/>
    <property type="match status" value="1"/>
</dbReference>
<dbReference type="Pfam" id="PF03725">
    <property type="entry name" value="RNase_PH_C"/>
    <property type="match status" value="1"/>
</dbReference>
<evidence type="ECO:0000313" key="8">
    <source>
        <dbReference type="EMBL" id="CAG8674081.1"/>
    </source>
</evidence>
<dbReference type="GO" id="GO:0003723">
    <property type="term" value="F:RNA binding"/>
    <property type="evidence" value="ECO:0007669"/>
    <property type="project" value="TreeGrafter"/>
</dbReference>
<sequence>MAMRTDRRSSTTIRPISIDQSLLSRDGSARFNFGNSSVLCSINGPAEVKLRDEKLDKATIDVIVRPLVGTTGTKDRTHEYILRSTFENVIQAGLHPRTQIQIVSQVMMDDGSIVAAAINATTIALIDAGIPMKDLVAAVSCVINKDDQLLLDPTALEMENAKSIHTFAFDRTSSTLLFCESLGLFTEGQYFDCYELCNAAACHIFEEIRGAIQNKLREEY</sequence>
<dbReference type="PANTHER" id="PTHR11953">
    <property type="entry name" value="EXOSOME COMPLEX COMPONENT"/>
    <property type="match status" value="1"/>
</dbReference>
<dbReference type="GO" id="GO:0034475">
    <property type="term" value="P:U4 snRNA 3'-end processing"/>
    <property type="evidence" value="ECO:0007669"/>
    <property type="project" value="TreeGrafter"/>
</dbReference>
<dbReference type="GO" id="GO:0016075">
    <property type="term" value="P:rRNA catabolic process"/>
    <property type="evidence" value="ECO:0007669"/>
    <property type="project" value="TreeGrafter"/>
</dbReference>
<dbReference type="Proteomes" id="UP000789570">
    <property type="component" value="Unassembled WGS sequence"/>
</dbReference>
<dbReference type="InterPro" id="IPR027408">
    <property type="entry name" value="PNPase/RNase_PH_dom_sf"/>
</dbReference>
<dbReference type="GO" id="GO:0000176">
    <property type="term" value="C:nuclear exosome (RNase complex)"/>
    <property type="evidence" value="ECO:0007669"/>
    <property type="project" value="TreeGrafter"/>
</dbReference>
<dbReference type="InterPro" id="IPR001247">
    <property type="entry name" value="ExoRNase_PH_dom1"/>
</dbReference>
<dbReference type="GO" id="GO:0071051">
    <property type="term" value="P:poly(A)-dependent snoRNA 3'-end processing"/>
    <property type="evidence" value="ECO:0007669"/>
    <property type="project" value="TreeGrafter"/>
</dbReference>
<dbReference type="OrthoDB" id="27298at2759"/>
<evidence type="ECO:0000259" key="6">
    <source>
        <dbReference type="Pfam" id="PF01138"/>
    </source>
</evidence>
<evidence type="ECO:0000256" key="3">
    <source>
        <dbReference type="ARBA" id="ARBA00022552"/>
    </source>
</evidence>
<protein>
    <submittedName>
        <fullName evidence="8">9993_t:CDS:1</fullName>
    </submittedName>
</protein>
<dbReference type="GO" id="GO:0005730">
    <property type="term" value="C:nucleolus"/>
    <property type="evidence" value="ECO:0007669"/>
    <property type="project" value="TreeGrafter"/>
</dbReference>
<evidence type="ECO:0000259" key="7">
    <source>
        <dbReference type="Pfam" id="PF03725"/>
    </source>
</evidence>